<dbReference type="PANTHER" id="PTHR43303:SF4">
    <property type="entry name" value="NADPH DEHYDROGENASE C23G7.10C-RELATED"/>
    <property type="match status" value="1"/>
</dbReference>
<dbReference type="OrthoDB" id="72788at2759"/>
<evidence type="ECO:0000256" key="1">
    <source>
        <dbReference type="ARBA" id="ARBA00001917"/>
    </source>
</evidence>
<dbReference type="AlphaFoldDB" id="A0A2R6NQZ1"/>
<keyword evidence="4" id="KW-0521">NADP</keyword>
<keyword evidence="3" id="KW-0288">FMN</keyword>
<feature type="region of interest" description="Disordered" evidence="6">
    <location>
        <begin position="12"/>
        <end position="35"/>
    </location>
</feature>
<comment type="caution">
    <text evidence="8">The sequence shown here is derived from an EMBL/GenBank/DDBJ whole genome shotgun (WGS) entry which is preliminary data.</text>
</comment>
<feature type="domain" description="NADH:flavin oxidoreductase/NADH oxidase N-terminal" evidence="7">
    <location>
        <begin position="40"/>
        <end position="376"/>
    </location>
</feature>
<evidence type="ECO:0000256" key="3">
    <source>
        <dbReference type="ARBA" id="ARBA00022643"/>
    </source>
</evidence>
<dbReference type="SUPFAM" id="SSF51395">
    <property type="entry name" value="FMN-linked oxidoreductases"/>
    <property type="match status" value="1"/>
</dbReference>
<protein>
    <recommendedName>
        <fullName evidence="7">NADH:flavin oxidoreductase/NADH oxidase N-terminal domain-containing protein</fullName>
    </recommendedName>
</protein>
<evidence type="ECO:0000256" key="4">
    <source>
        <dbReference type="ARBA" id="ARBA00022857"/>
    </source>
</evidence>
<dbReference type="InterPro" id="IPR001155">
    <property type="entry name" value="OxRdtase_FMN_N"/>
</dbReference>
<dbReference type="Proteomes" id="UP000186601">
    <property type="component" value="Unassembled WGS sequence"/>
</dbReference>
<dbReference type="Pfam" id="PF00724">
    <property type="entry name" value="Oxidored_FMN"/>
    <property type="match status" value="1"/>
</dbReference>
<evidence type="ECO:0000256" key="2">
    <source>
        <dbReference type="ARBA" id="ARBA00022630"/>
    </source>
</evidence>
<evidence type="ECO:0000256" key="5">
    <source>
        <dbReference type="ARBA" id="ARBA00023002"/>
    </source>
</evidence>
<keyword evidence="9" id="KW-1185">Reference proteome</keyword>
<sequence length="407" mass="44394">MSGKEFENVAAPNTPYFTPAQIPASGTAVDPQPNGKPIPKLFQPIKIRGLEFHNRIWASCLELYCFVFGKLKLGGIISRGPGLAFFEATGVTPEGRISPEDLGIWSDEHIPAFADIITFAHSQNQKIGIQLCHAGRKASTVAPWMSFHATSTEELDGWPNDVVAPSAIIHSLGFPTPNELTKEGIQGIKKAFLDAARRAVKAGIDVIEIHGAHGYLLHQFVSQVSNNRTDEYGGSFENRIRLPIEIVDAVRTVIPENIPLFYRISATDRLEDVFPGEPSWTISDSIELAKILAQHGVDVLDVSSAGNHPKQHLPPRGTEAFHTDLSGPIKAAVGDKLIVATVGGINSGKVAQRVLDDEEADVVFVGRHFLKNPGTVWEFAEELGVHIRIAHQIEWAFFGRGVGHPKK</sequence>
<evidence type="ECO:0000259" key="7">
    <source>
        <dbReference type="Pfam" id="PF00724"/>
    </source>
</evidence>
<proteinExistence type="predicted"/>
<name>A0A2R6NQZ1_9APHY</name>
<dbReference type="Gene3D" id="3.20.20.70">
    <property type="entry name" value="Aldolase class I"/>
    <property type="match status" value="1"/>
</dbReference>
<dbReference type="GO" id="GO:0050661">
    <property type="term" value="F:NADP binding"/>
    <property type="evidence" value="ECO:0007669"/>
    <property type="project" value="InterPro"/>
</dbReference>
<comment type="cofactor">
    <cofactor evidence="1">
        <name>FMN</name>
        <dbReference type="ChEBI" id="CHEBI:58210"/>
    </cofactor>
</comment>
<keyword evidence="5" id="KW-0560">Oxidoreductase</keyword>
<dbReference type="EMBL" id="MLYV02000940">
    <property type="protein sequence ID" value="PSR75002.1"/>
    <property type="molecule type" value="Genomic_DNA"/>
</dbReference>
<gene>
    <name evidence="8" type="ORF">PHLCEN_2v9416</name>
</gene>
<dbReference type="GO" id="GO:0003959">
    <property type="term" value="F:NADPH dehydrogenase activity"/>
    <property type="evidence" value="ECO:0007669"/>
    <property type="project" value="InterPro"/>
</dbReference>
<evidence type="ECO:0000313" key="8">
    <source>
        <dbReference type="EMBL" id="PSR75002.1"/>
    </source>
</evidence>
<reference evidence="8 9" key="1">
    <citation type="submission" date="2018-02" db="EMBL/GenBank/DDBJ databases">
        <title>Genome sequence of the basidiomycete white-rot fungus Phlebia centrifuga.</title>
        <authorList>
            <person name="Granchi Z."/>
            <person name="Peng M."/>
            <person name="de Vries R.P."/>
            <person name="Hilden K."/>
            <person name="Makela M.R."/>
            <person name="Grigoriev I."/>
            <person name="Riley R."/>
        </authorList>
    </citation>
    <scope>NUCLEOTIDE SEQUENCE [LARGE SCALE GENOMIC DNA]</scope>
    <source>
        <strain evidence="8 9">FBCC195</strain>
    </source>
</reference>
<dbReference type="PANTHER" id="PTHR43303">
    <property type="entry name" value="NADPH DEHYDROGENASE C23G7.10C-RELATED"/>
    <property type="match status" value="1"/>
</dbReference>
<dbReference type="InterPro" id="IPR013785">
    <property type="entry name" value="Aldolase_TIM"/>
</dbReference>
<evidence type="ECO:0000313" key="9">
    <source>
        <dbReference type="Proteomes" id="UP000186601"/>
    </source>
</evidence>
<dbReference type="CDD" id="cd02932">
    <property type="entry name" value="OYE_YqiM_FMN"/>
    <property type="match status" value="1"/>
</dbReference>
<dbReference type="STRING" id="98765.A0A2R6NQZ1"/>
<dbReference type="GO" id="GO:0010181">
    <property type="term" value="F:FMN binding"/>
    <property type="evidence" value="ECO:0007669"/>
    <property type="project" value="InterPro"/>
</dbReference>
<organism evidence="8 9">
    <name type="scientific">Hermanssonia centrifuga</name>
    <dbReference type="NCBI Taxonomy" id="98765"/>
    <lineage>
        <taxon>Eukaryota</taxon>
        <taxon>Fungi</taxon>
        <taxon>Dikarya</taxon>
        <taxon>Basidiomycota</taxon>
        <taxon>Agaricomycotina</taxon>
        <taxon>Agaricomycetes</taxon>
        <taxon>Polyporales</taxon>
        <taxon>Meruliaceae</taxon>
        <taxon>Hermanssonia</taxon>
    </lineage>
</organism>
<keyword evidence="2" id="KW-0285">Flavoprotein</keyword>
<dbReference type="InterPro" id="IPR044152">
    <property type="entry name" value="YqjM-like"/>
</dbReference>
<accession>A0A2R6NQZ1</accession>
<evidence type="ECO:0000256" key="6">
    <source>
        <dbReference type="SAM" id="MobiDB-lite"/>
    </source>
</evidence>